<dbReference type="AlphaFoldDB" id="A0A0F9KLI9"/>
<protein>
    <submittedName>
        <fullName evidence="1">Uncharacterized protein</fullName>
    </submittedName>
</protein>
<name>A0A0F9KLI9_9ZZZZ</name>
<proteinExistence type="predicted"/>
<accession>A0A0F9KLI9</accession>
<sequence length="117" mass="12997">MTEIIDDENKCNFCGADWQTNGYCANGHPNLLKGTKSLNPIKIIEKMKEGIEVGKTFNADVSLNVAEAEIILLCVEQLFPDNCEICKGQRGGVRGNENIVDGKRMCDYCSVDHDKKE</sequence>
<gene>
    <name evidence="1" type="ORF">LCGC14_1315960</name>
</gene>
<comment type="caution">
    <text evidence="1">The sequence shown here is derived from an EMBL/GenBank/DDBJ whole genome shotgun (WGS) entry which is preliminary data.</text>
</comment>
<dbReference type="EMBL" id="LAZR01007807">
    <property type="protein sequence ID" value="KKM82798.1"/>
    <property type="molecule type" value="Genomic_DNA"/>
</dbReference>
<reference evidence="1" key="1">
    <citation type="journal article" date="2015" name="Nature">
        <title>Complex archaea that bridge the gap between prokaryotes and eukaryotes.</title>
        <authorList>
            <person name="Spang A."/>
            <person name="Saw J.H."/>
            <person name="Jorgensen S.L."/>
            <person name="Zaremba-Niedzwiedzka K."/>
            <person name="Martijn J."/>
            <person name="Lind A.E."/>
            <person name="van Eijk R."/>
            <person name="Schleper C."/>
            <person name="Guy L."/>
            <person name="Ettema T.J."/>
        </authorList>
    </citation>
    <scope>NUCLEOTIDE SEQUENCE</scope>
</reference>
<organism evidence="1">
    <name type="scientific">marine sediment metagenome</name>
    <dbReference type="NCBI Taxonomy" id="412755"/>
    <lineage>
        <taxon>unclassified sequences</taxon>
        <taxon>metagenomes</taxon>
        <taxon>ecological metagenomes</taxon>
    </lineage>
</organism>
<evidence type="ECO:0000313" key="1">
    <source>
        <dbReference type="EMBL" id="KKM82798.1"/>
    </source>
</evidence>